<dbReference type="SUPFAM" id="SSF51412">
    <property type="entry name" value="Inosine monophosphate dehydrogenase (IMPDH)"/>
    <property type="match status" value="1"/>
</dbReference>
<dbReference type="Gene3D" id="3.20.20.70">
    <property type="entry name" value="Aldolase class I"/>
    <property type="match status" value="1"/>
</dbReference>
<evidence type="ECO:0000313" key="6">
    <source>
        <dbReference type="Proteomes" id="UP000318834"/>
    </source>
</evidence>
<dbReference type="Proteomes" id="UP000318834">
    <property type="component" value="Unassembled WGS sequence"/>
</dbReference>
<comment type="caution">
    <text evidence="5">The sequence shown here is derived from an EMBL/GenBank/DDBJ whole genome shotgun (WGS) entry which is preliminary data.</text>
</comment>
<evidence type="ECO:0000256" key="4">
    <source>
        <dbReference type="SAM" id="Coils"/>
    </source>
</evidence>
<evidence type="ECO:0000313" key="5">
    <source>
        <dbReference type="EMBL" id="TMI75734.1"/>
    </source>
</evidence>
<protein>
    <submittedName>
        <fullName evidence="5">Nitronate monooxygenase</fullName>
    </submittedName>
</protein>
<organism evidence="5 6">
    <name type="scientific">Candidatus Segetimicrobium genomatis</name>
    <dbReference type="NCBI Taxonomy" id="2569760"/>
    <lineage>
        <taxon>Bacteria</taxon>
        <taxon>Bacillati</taxon>
        <taxon>Candidatus Sysuimicrobiota</taxon>
        <taxon>Candidatus Sysuimicrobiia</taxon>
        <taxon>Candidatus Sysuimicrobiales</taxon>
        <taxon>Candidatus Segetimicrobiaceae</taxon>
        <taxon>Candidatus Segetimicrobium</taxon>
    </lineage>
</organism>
<evidence type="ECO:0000256" key="2">
    <source>
        <dbReference type="ARBA" id="ARBA00022643"/>
    </source>
</evidence>
<keyword evidence="2" id="KW-0288">FMN</keyword>
<keyword evidence="5" id="KW-0503">Monooxygenase</keyword>
<gene>
    <name evidence="5" type="ORF">E6H05_05785</name>
</gene>
<dbReference type="InterPro" id="IPR013785">
    <property type="entry name" value="Aldolase_TIM"/>
</dbReference>
<dbReference type="GO" id="GO:0018580">
    <property type="term" value="F:nitronate monooxygenase activity"/>
    <property type="evidence" value="ECO:0007669"/>
    <property type="project" value="InterPro"/>
</dbReference>
<dbReference type="PANTHER" id="PTHR32332">
    <property type="entry name" value="2-NITROPROPANE DIOXYGENASE"/>
    <property type="match status" value="1"/>
</dbReference>
<dbReference type="Pfam" id="PF03060">
    <property type="entry name" value="NMO"/>
    <property type="match status" value="2"/>
</dbReference>
<dbReference type="InterPro" id="IPR004136">
    <property type="entry name" value="NMO"/>
</dbReference>
<reference evidence="5 6" key="1">
    <citation type="journal article" date="2019" name="Nat. Microbiol.">
        <title>Mediterranean grassland soil C-N compound turnover is dependent on rainfall and depth, and is mediated by genomically divergent microorganisms.</title>
        <authorList>
            <person name="Diamond S."/>
            <person name="Andeer P.F."/>
            <person name="Li Z."/>
            <person name="Crits-Christoph A."/>
            <person name="Burstein D."/>
            <person name="Anantharaman K."/>
            <person name="Lane K.R."/>
            <person name="Thomas B.C."/>
            <person name="Pan C."/>
            <person name="Northen T.R."/>
            <person name="Banfield J.F."/>
        </authorList>
    </citation>
    <scope>NUCLEOTIDE SEQUENCE [LARGE SCALE GENOMIC DNA]</scope>
    <source>
        <strain evidence="5">NP_8</strain>
    </source>
</reference>
<evidence type="ECO:0000256" key="3">
    <source>
        <dbReference type="ARBA" id="ARBA00023002"/>
    </source>
</evidence>
<dbReference type="CDD" id="cd04730">
    <property type="entry name" value="NPD_like"/>
    <property type="match status" value="1"/>
</dbReference>
<keyword evidence="1" id="KW-0285">Flavoprotein</keyword>
<dbReference type="EMBL" id="VBAP01000040">
    <property type="protein sequence ID" value="TMI75734.1"/>
    <property type="molecule type" value="Genomic_DNA"/>
</dbReference>
<sequence length="332" mass="35043">MRTRLCELLGIEHPIIQAGMGIVHPAHALVAAVSNAGGLGSLGATGRSPSELREQIALIRERTSRPFAVNFLVSNFDEETLAAALEARPAVISFALGDPGDLVRRAHAAGALVVHQVHTVAQATQAAGRGVDALIAQGGEAGGYGQFVGTLPLIPQVVDAVQPLPVAAAGGIGDGRGMAAALLLGAEGVNMGTRFLASAESPIADGWKRAIIAARSEDAVKVEFWNDITRSPTGRAGYGTVPRALRTPFHDRWAQRRAEVMQKVEELRNEIQAAQSEGRFHEYMPFAGQSAGLIHEVLPVREIIHRLISEAEETLRRASTLVAPIGVGREAG</sequence>
<feature type="coiled-coil region" evidence="4">
    <location>
        <begin position="250"/>
        <end position="277"/>
    </location>
</feature>
<keyword evidence="4" id="KW-0175">Coiled coil</keyword>
<accession>A0A537IWN8</accession>
<name>A0A537IWN8_9BACT</name>
<dbReference type="AlphaFoldDB" id="A0A537IWN8"/>
<keyword evidence="3" id="KW-0560">Oxidoreductase</keyword>
<proteinExistence type="predicted"/>
<evidence type="ECO:0000256" key="1">
    <source>
        <dbReference type="ARBA" id="ARBA00022630"/>
    </source>
</evidence>